<sequence>MSDIILFRGRPGVGKTTISDQLSSQLHIPIIRKDDFYDVIAGYHDDHEQRNKVSYGILFRLLESNKKMNGSFILDFPFNQEEDMNRFSNWLKEHNYDLKSVLCICSNEKIWAERFNVRCINPKPNQLITDFLELKKYYVDLSIKPFEGELVVDTIDKLETIMNKITNYINRV</sequence>
<organism evidence="1 2">
    <name type="scientific">Paenibacillus selenitireducens</name>
    <dbReference type="NCBI Taxonomy" id="1324314"/>
    <lineage>
        <taxon>Bacteria</taxon>
        <taxon>Bacillati</taxon>
        <taxon>Bacillota</taxon>
        <taxon>Bacilli</taxon>
        <taxon>Bacillales</taxon>
        <taxon>Paenibacillaceae</taxon>
        <taxon>Paenibacillus</taxon>
    </lineage>
</organism>
<dbReference type="InterPro" id="IPR027417">
    <property type="entry name" value="P-loop_NTPase"/>
</dbReference>
<name>A0A1T2X5X5_9BACL</name>
<dbReference type="STRING" id="1324314.BVG16_21020"/>
<evidence type="ECO:0000313" key="2">
    <source>
        <dbReference type="Proteomes" id="UP000190188"/>
    </source>
</evidence>
<dbReference type="SUPFAM" id="SSF52540">
    <property type="entry name" value="P-loop containing nucleoside triphosphate hydrolases"/>
    <property type="match status" value="1"/>
</dbReference>
<dbReference type="EMBL" id="MSZX01000009">
    <property type="protein sequence ID" value="OPA75096.1"/>
    <property type="molecule type" value="Genomic_DNA"/>
</dbReference>
<protein>
    <recommendedName>
        <fullName evidence="3">Shikimate kinase</fullName>
    </recommendedName>
</protein>
<keyword evidence="2" id="KW-1185">Reference proteome</keyword>
<dbReference type="Gene3D" id="3.40.50.300">
    <property type="entry name" value="P-loop containing nucleotide triphosphate hydrolases"/>
    <property type="match status" value="1"/>
</dbReference>
<dbReference type="PANTHER" id="PTHR37807">
    <property type="entry name" value="OS07G0160300 PROTEIN"/>
    <property type="match status" value="1"/>
</dbReference>
<accession>A0A1T2X5X5</accession>
<reference evidence="1 2" key="1">
    <citation type="submission" date="2017-01" db="EMBL/GenBank/DDBJ databases">
        <title>Genome analysis of Paenibacillus selenitrireducens ES3-24.</title>
        <authorList>
            <person name="Xu D."/>
            <person name="Yao R."/>
            <person name="Zheng S."/>
        </authorList>
    </citation>
    <scope>NUCLEOTIDE SEQUENCE [LARGE SCALE GENOMIC DNA]</scope>
    <source>
        <strain evidence="1 2">ES3-24</strain>
    </source>
</reference>
<dbReference type="PANTHER" id="PTHR37807:SF3">
    <property type="entry name" value="OS07G0160300 PROTEIN"/>
    <property type="match status" value="1"/>
</dbReference>
<gene>
    <name evidence="1" type="ORF">BVG16_21020</name>
</gene>
<dbReference type="RefSeq" id="WP_158081740.1">
    <property type="nucleotide sequence ID" value="NZ_MSZX01000009.1"/>
</dbReference>
<dbReference type="Pfam" id="PF13671">
    <property type="entry name" value="AAA_33"/>
    <property type="match status" value="1"/>
</dbReference>
<evidence type="ECO:0008006" key="3">
    <source>
        <dbReference type="Google" id="ProtNLM"/>
    </source>
</evidence>
<dbReference type="OrthoDB" id="2914911at2"/>
<proteinExistence type="predicted"/>
<evidence type="ECO:0000313" key="1">
    <source>
        <dbReference type="EMBL" id="OPA75096.1"/>
    </source>
</evidence>
<dbReference type="AlphaFoldDB" id="A0A1T2X5X5"/>
<comment type="caution">
    <text evidence="1">The sequence shown here is derived from an EMBL/GenBank/DDBJ whole genome shotgun (WGS) entry which is preliminary data.</text>
</comment>
<dbReference type="Proteomes" id="UP000190188">
    <property type="component" value="Unassembled WGS sequence"/>
</dbReference>